<dbReference type="EMBL" id="JXXD01000176">
    <property type="protein sequence ID" value="KIZ34312.1"/>
    <property type="molecule type" value="Genomic_DNA"/>
</dbReference>
<name>A0A0D7E400_STUST</name>
<reference evidence="1 2" key="1">
    <citation type="submission" date="2014-11" db="EMBL/GenBank/DDBJ databases">
        <title>Genomics and ecophysiology of heterotrophic nitrogen fixing bacteria isolated from estuarine surface water.</title>
        <authorList>
            <person name="Bentzon-Tilia M."/>
            <person name="Severin I."/>
            <person name="Hansen L.H."/>
            <person name="Riemann L."/>
        </authorList>
    </citation>
    <scope>NUCLEOTIDE SEQUENCE [LARGE SCALE GENOMIC DNA]</scope>
    <source>
        <strain evidence="1 2">BAL361</strain>
    </source>
</reference>
<gene>
    <name evidence="1" type="ORF">LO50_17790</name>
</gene>
<dbReference type="Proteomes" id="UP000032439">
    <property type="component" value="Unassembled WGS sequence"/>
</dbReference>
<sequence length="63" mass="6895">MAATGEAIGLITHAASELSDFAPTYLADQKPFGNLKNGLRQINRYTLHRTSPSKQSPQCYGRT</sequence>
<dbReference type="AlphaFoldDB" id="A0A0D7E400"/>
<organism evidence="1 2">
    <name type="scientific">Stutzerimonas stutzeri</name>
    <name type="common">Pseudomonas stutzeri</name>
    <dbReference type="NCBI Taxonomy" id="316"/>
    <lineage>
        <taxon>Bacteria</taxon>
        <taxon>Pseudomonadati</taxon>
        <taxon>Pseudomonadota</taxon>
        <taxon>Gammaproteobacteria</taxon>
        <taxon>Pseudomonadales</taxon>
        <taxon>Pseudomonadaceae</taxon>
        <taxon>Stutzerimonas</taxon>
    </lineage>
</organism>
<protein>
    <submittedName>
        <fullName evidence="1">Uncharacterized protein</fullName>
    </submittedName>
</protein>
<dbReference type="PATRIC" id="fig|316.110.peg.1596"/>
<proteinExistence type="predicted"/>
<comment type="caution">
    <text evidence="1">The sequence shown here is derived from an EMBL/GenBank/DDBJ whole genome shotgun (WGS) entry which is preliminary data.</text>
</comment>
<evidence type="ECO:0000313" key="2">
    <source>
        <dbReference type="Proteomes" id="UP000032439"/>
    </source>
</evidence>
<accession>A0A0D7E400</accession>
<evidence type="ECO:0000313" key="1">
    <source>
        <dbReference type="EMBL" id="KIZ34312.1"/>
    </source>
</evidence>